<dbReference type="PANTHER" id="PTHR31318:SF7">
    <property type="entry name" value="AGGLUTININ DOMAIN-CONTAINING PROTEIN"/>
    <property type="match status" value="1"/>
</dbReference>
<keyword evidence="2" id="KW-0472">Membrane</keyword>
<feature type="compositionally biased region" description="Acidic residues" evidence="1">
    <location>
        <begin position="398"/>
        <end position="416"/>
    </location>
</feature>
<feature type="region of interest" description="Disordered" evidence="1">
    <location>
        <begin position="295"/>
        <end position="343"/>
    </location>
</feature>
<dbReference type="VEuPathDB" id="TrichDB:TVAGG3_0419340"/>
<feature type="transmembrane region" description="Helical" evidence="2">
    <location>
        <begin position="359"/>
        <end position="380"/>
    </location>
</feature>
<dbReference type="VEuPathDB" id="TrichDB:TVAG_028080"/>
<dbReference type="PANTHER" id="PTHR31318">
    <property type="entry name" value="EXPRESSED PROTEIN-RELATED"/>
    <property type="match status" value="1"/>
</dbReference>
<feature type="region of interest" description="Disordered" evidence="1">
    <location>
        <begin position="389"/>
        <end position="416"/>
    </location>
</feature>
<organism evidence="3 4">
    <name type="scientific">Trichomonas vaginalis (strain ATCC PRA-98 / G3)</name>
    <dbReference type="NCBI Taxonomy" id="412133"/>
    <lineage>
        <taxon>Eukaryota</taxon>
        <taxon>Metamonada</taxon>
        <taxon>Parabasalia</taxon>
        <taxon>Trichomonadida</taxon>
        <taxon>Trichomonadidae</taxon>
        <taxon>Trichomonas</taxon>
    </lineage>
</organism>
<proteinExistence type="predicted"/>
<accession>A2E547</accession>
<dbReference type="AlphaFoldDB" id="A2E547"/>
<keyword evidence="4" id="KW-1185">Reference proteome</keyword>
<name>A2E547_TRIV3</name>
<dbReference type="EMBL" id="DS113305">
    <property type="protein sequence ID" value="EAY12255.1"/>
    <property type="molecule type" value="Genomic_DNA"/>
</dbReference>
<dbReference type="RefSeq" id="XP_001324478.1">
    <property type="nucleotide sequence ID" value="XM_001324443.1"/>
</dbReference>
<reference evidence="3" key="1">
    <citation type="submission" date="2006-10" db="EMBL/GenBank/DDBJ databases">
        <authorList>
            <person name="Amadeo P."/>
            <person name="Zhao Q."/>
            <person name="Wortman J."/>
            <person name="Fraser-Liggett C."/>
            <person name="Carlton J."/>
        </authorList>
    </citation>
    <scope>NUCLEOTIDE SEQUENCE</scope>
    <source>
        <strain evidence="3">G3</strain>
    </source>
</reference>
<sequence length="416" mass="45806">MISLFLQSVYCRKVTGRYTESKLWDTLEENLLIVDCVFSNLGGTTAYSPVWIDGGLGNKIEVLKTMFLECSAQTNGPFAFEGEFYLKMDKVLDARNYAGSGNNGVMGRISTSGEYNITMSSFIDNTGGARNIRLENTPRFFENLNVSGNYASSLGHGYAYGNFLLDHAKTSPVVTWCNFEECRSSCGILYIASNTGQTVVQHCNFVKNQVDGYGAIGVQHSKPVTIKDTIFYGNRYKKSPVVYALNTVAQVSGCYLDVNDFEGVSSIENNMVTSKKPYEMTLFATERVKAAVPYTPETSTNNNGNNNGNSGNNNGNTGNNNGNHQSSGEGEANASTQSDGTPANQTEGFFMKKAGSLRVWMIFVIVGCVLIVFIICVVIYRKKHHHHHHHHHHHKGDGDDEDEEEENAEAEEAPQP</sequence>
<feature type="compositionally biased region" description="Polar residues" evidence="1">
    <location>
        <begin position="324"/>
        <end position="343"/>
    </location>
</feature>
<reference evidence="3" key="2">
    <citation type="journal article" date="2007" name="Science">
        <title>Draft genome sequence of the sexually transmitted pathogen Trichomonas vaginalis.</title>
        <authorList>
            <person name="Carlton J.M."/>
            <person name="Hirt R.P."/>
            <person name="Silva J.C."/>
            <person name="Delcher A.L."/>
            <person name="Schatz M."/>
            <person name="Zhao Q."/>
            <person name="Wortman J.R."/>
            <person name="Bidwell S.L."/>
            <person name="Alsmark U.C.M."/>
            <person name="Besteiro S."/>
            <person name="Sicheritz-Ponten T."/>
            <person name="Noel C.J."/>
            <person name="Dacks J.B."/>
            <person name="Foster P.G."/>
            <person name="Simillion C."/>
            <person name="Van de Peer Y."/>
            <person name="Miranda-Saavedra D."/>
            <person name="Barton G.J."/>
            <person name="Westrop G.D."/>
            <person name="Mueller S."/>
            <person name="Dessi D."/>
            <person name="Fiori P.L."/>
            <person name="Ren Q."/>
            <person name="Paulsen I."/>
            <person name="Zhang H."/>
            <person name="Bastida-Corcuera F.D."/>
            <person name="Simoes-Barbosa A."/>
            <person name="Brown M.T."/>
            <person name="Hayes R.D."/>
            <person name="Mukherjee M."/>
            <person name="Okumura C.Y."/>
            <person name="Schneider R."/>
            <person name="Smith A.J."/>
            <person name="Vanacova S."/>
            <person name="Villalvazo M."/>
            <person name="Haas B.J."/>
            <person name="Pertea M."/>
            <person name="Feldblyum T.V."/>
            <person name="Utterback T.R."/>
            <person name="Shu C.L."/>
            <person name="Osoegawa K."/>
            <person name="de Jong P.J."/>
            <person name="Hrdy I."/>
            <person name="Horvathova L."/>
            <person name="Zubacova Z."/>
            <person name="Dolezal P."/>
            <person name="Malik S.B."/>
            <person name="Logsdon J.M. Jr."/>
            <person name="Henze K."/>
            <person name="Gupta A."/>
            <person name="Wang C.C."/>
            <person name="Dunne R.L."/>
            <person name="Upcroft J.A."/>
            <person name="Upcroft P."/>
            <person name="White O."/>
            <person name="Salzberg S.L."/>
            <person name="Tang P."/>
            <person name="Chiu C.-H."/>
            <person name="Lee Y.-S."/>
            <person name="Embley T.M."/>
            <person name="Coombs G.H."/>
            <person name="Mottram J.C."/>
            <person name="Tachezy J."/>
            <person name="Fraser-Liggett C.M."/>
            <person name="Johnson P.J."/>
        </authorList>
    </citation>
    <scope>NUCLEOTIDE SEQUENCE [LARGE SCALE GENOMIC DNA]</scope>
    <source>
        <strain evidence="3">G3</strain>
    </source>
</reference>
<gene>
    <name evidence="3" type="ORF">TVAG_028080</name>
</gene>
<evidence type="ECO:0008006" key="5">
    <source>
        <dbReference type="Google" id="ProtNLM"/>
    </source>
</evidence>
<keyword evidence="2" id="KW-0812">Transmembrane</keyword>
<evidence type="ECO:0000256" key="2">
    <source>
        <dbReference type="SAM" id="Phobius"/>
    </source>
</evidence>
<dbReference type="Proteomes" id="UP000001542">
    <property type="component" value="Unassembled WGS sequence"/>
</dbReference>
<evidence type="ECO:0000256" key="1">
    <source>
        <dbReference type="SAM" id="MobiDB-lite"/>
    </source>
</evidence>
<evidence type="ECO:0000313" key="4">
    <source>
        <dbReference type="Proteomes" id="UP000001542"/>
    </source>
</evidence>
<keyword evidence="2" id="KW-1133">Transmembrane helix</keyword>
<dbReference type="KEGG" id="tva:4770217"/>
<protein>
    <recommendedName>
        <fullName evidence="5">Right handed beta helix domain-containing protein</fullName>
    </recommendedName>
</protein>
<dbReference type="InParanoid" id="A2E547"/>
<evidence type="ECO:0000313" key="3">
    <source>
        <dbReference type="EMBL" id="EAY12255.1"/>
    </source>
</evidence>
<feature type="compositionally biased region" description="Low complexity" evidence="1">
    <location>
        <begin position="298"/>
        <end position="323"/>
    </location>
</feature>